<dbReference type="PANTHER" id="PTHR44998">
    <property type="match status" value="1"/>
</dbReference>
<dbReference type="Proteomes" id="UP000434209">
    <property type="component" value="Chromosome 2"/>
</dbReference>
<feature type="domain" description="O-GlcNAc transferase C-terminal" evidence="10">
    <location>
        <begin position="485"/>
        <end position="674"/>
    </location>
</feature>
<feature type="region of interest" description="Disordered" evidence="9">
    <location>
        <begin position="18"/>
        <end position="37"/>
    </location>
</feature>
<evidence type="ECO:0000256" key="2">
    <source>
        <dbReference type="ARBA" id="ARBA00005386"/>
    </source>
</evidence>
<dbReference type="PROSITE" id="PS50005">
    <property type="entry name" value="TPR"/>
    <property type="match status" value="2"/>
</dbReference>
<dbReference type="KEGG" id="pacp:FAZ97_22580"/>
<evidence type="ECO:0000256" key="4">
    <source>
        <dbReference type="ARBA" id="ARBA00022676"/>
    </source>
</evidence>
<evidence type="ECO:0000256" key="6">
    <source>
        <dbReference type="ARBA" id="ARBA00022737"/>
    </source>
</evidence>
<evidence type="ECO:0000256" key="5">
    <source>
        <dbReference type="ARBA" id="ARBA00022679"/>
    </source>
</evidence>
<evidence type="ECO:0000256" key="1">
    <source>
        <dbReference type="ARBA" id="ARBA00004922"/>
    </source>
</evidence>
<dbReference type="SUPFAM" id="SSF48452">
    <property type="entry name" value="TPR-like"/>
    <property type="match status" value="1"/>
</dbReference>
<keyword evidence="7 8" id="KW-0802">TPR repeat</keyword>
<comment type="similarity">
    <text evidence="2">Belongs to the glycosyltransferase 41 family. O-GlcNAc transferase subfamily.</text>
</comment>
<name>A0A7Z2JAA6_9BURK</name>
<evidence type="ECO:0000313" key="12">
    <source>
        <dbReference type="Proteomes" id="UP000434209"/>
    </source>
</evidence>
<dbReference type="InterPro" id="IPR011990">
    <property type="entry name" value="TPR-like_helical_dom_sf"/>
</dbReference>
<feature type="repeat" description="TPR" evidence="8">
    <location>
        <begin position="172"/>
        <end position="205"/>
    </location>
</feature>
<dbReference type="AlphaFoldDB" id="A0A7Z2JAA6"/>
<gene>
    <name evidence="11" type="ORF">FAZ97_22580</name>
</gene>
<evidence type="ECO:0000313" key="11">
    <source>
        <dbReference type="EMBL" id="QGZ57682.1"/>
    </source>
</evidence>
<dbReference type="Gene3D" id="3.40.50.2000">
    <property type="entry name" value="Glycogen Phosphorylase B"/>
    <property type="match status" value="1"/>
</dbReference>
<keyword evidence="12" id="KW-1185">Reference proteome</keyword>
<keyword evidence="5" id="KW-0808">Transferase</keyword>
<dbReference type="SMART" id="SM00028">
    <property type="entry name" value="TPR"/>
    <property type="match status" value="4"/>
</dbReference>
<proteinExistence type="inferred from homology"/>
<feature type="repeat" description="TPR" evidence="8">
    <location>
        <begin position="37"/>
        <end position="70"/>
    </location>
</feature>
<evidence type="ECO:0000256" key="8">
    <source>
        <dbReference type="PROSITE-ProRule" id="PRU00339"/>
    </source>
</evidence>
<comment type="pathway">
    <text evidence="1">Protein modification; protein glycosylation.</text>
</comment>
<dbReference type="GO" id="GO:0097363">
    <property type="term" value="F:protein O-acetylglucosaminyltransferase activity"/>
    <property type="evidence" value="ECO:0007669"/>
    <property type="project" value="UniProtKB-EC"/>
</dbReference>
<keyword evidence="6" id="KW-0677">Repeat</keyword>
<dbReference type="InterPro" id="IPR029489">
    <property type="entry name" value="OGT/SEC/SPY_C"/>
</dbReference>
<dbReference type="Gene3D" id="1.25.40.10">
    <property type="entry name" value="Tetratricopeptide repeat domain"/>
    <property type="match status" value="3"/>
</dbReference>
<evidence type="ECO:0000256" key="9">
    <source>
        <dbReference type="SAM" id="MobiDB-lite"/>
    </source>
</evidence>
<feature type="domain" description="O-GlcNAc transferase C-terminal" evidence="10">
    <location>
        <begin position="322"/>
        <end position="481"/>
    </location>
</feature>
<sequence length="704" mass="76721">MRARCTCRTCPISSGDGAPYHRRMNSSRPSSQADSRPEALLQRGIGHLNDEKYSFAEALFREILAQDPHHAEALHQLGVTLARQSQFEAAEHWLRASLAQRESGPCRRDLAWALLWQGRDGEAIEAYRAAIGAGVREARVFSNLGNLLKKRNALPQAEACYREAIATDASYALAYSNLAMLQQDAGQLEAAEANLKQALTLAPNAPHLWQCYGGLLERLNRIDEADEAYCRGGRWEAAQFVRRREAHWQQLAEIDAAALAMVSAGTADNLTPWCLLGIPALTPQLHREAGLRFAQSRWRGELAAAPLVARGAGLAAALARCKEGERLRIGYLSADFYDHATLRLLAGVLELHDATRFDVHLYSYGPDPDAATRARFAHVPGTWHDIGALSDAQGAAQIVRDGIHLLVDLKGYTTGARLGITALRPAPVIASWLGYPGSLGHARLADYLISDAIVTPPDSALQYSETLALMPQCYQPVDHRRQSATAPSRAQAGLPETGFVFCSFNQTFKFNAPMSALWARLLKATPGSVLWLLDPGSERAKVNLRSFYETQGVEPARVIFAPRVSQDAHLARLPLADLALDTLPVGSHTTGSDALWAGVPMVTAPGTLFAGRVGMSLLHAVGLSELVAHDLDAYFQIALGLATDAAWRTRVREKLASARSTSPLFDTARFTRDLERLCMAIVEREAHGVKAEAGERTPVIVRQA</sequence>
<dbReference type="InterPro" id="IPR019734">
    <property type="entry name" value="TPR_rpt"/>
</dbReference>
<dbReference type="EC" id="2.4.1.255" evidence="3"/>
<organism evidence="11 12">
    <name type="scientific">Paraburkholderia acidiphila</name>
    <dbReference type="NCBI Taxonomy" id="2571747"/>
    <lineage>
        <taxon>Bacteria</taxon>
        <taxon>Pseudomonadati</taxon>
        <taxon>Pseudomonadota</taxon>
        <taxon>Betaproteobacteria</taxon>
        <taxon>Burkholderiales</taxon>
        <taxon>Burkholderiaceae</taxon>
        <taxon>Paraburkholderia</taxon>
    </lineage>
</organism>
<dbReference type="EMBL" id="CP046910">
    <property type="protein sequence ID" value="QGZ57682.1"/>
    <property type="molecule type" value="Genomic_DNA"/>
</dbReference>
<dbReference type="Pfam" id="PF13374">
    <property type="entry name" value="TPR_10"/>
    <property type="match status" value="2"/>
</dbReference>
<dbReference type="PANTHER" id="PTHR44998:SF1">
    <property type="entry name" value="UDP-N-ACETYLGLUCOSAMINE--PEPTIDE N-ACETYLGLUCOSAMINYLTRANSFERASE 110 KDA SUBUNIT"/>
    <property type="match status" value="1"/>
</dbReference>
<keyword evidence="4" id="KW-0328">Glycosyltransferase</keyword>
<dbReference type="Pfam" id="PF13181">
    <property type="entry name" value="TPR_8"/>
    <property type="match status" value="1"/>
</dbReference>
<reference evidence="11 12" key="1">
    <citation type="submission" date="2019-12" db="EMBL/GenBank/DDBJ databases">
        <title>Paraburkholderia acidiphila 7Q-K02 sp. nov and Paraburkholderia acidisoli DHF22 sp. nov., two strains isolated from forest soil.</title>
        <authorList>
            <person name="Gao Z."/>
            <person name="Qiu L."/>
        </authorList>
    </citation>
    <scope>NUCLEOTIDE SEQUENCE [LARGE SCALE GENOMIC DNA]</scope>
    <source>
        <strain evidence="11 12">7Q-K02</strain>
    </source>
</reference>
<evidence type="ECO:0000256" key="7">
    <source>
        <dbReference type="ARBA" id="ARBA00022803"/>
    </source>
</evidence>
<protein>
    <recommendedName>
        <fullName evidence="3">protein O-GlcNAc transferase</fullName>
        <ecNumber evidence="3">2.4.1.255</ecNumber>
    </recommendedName>
</protein>
<evidence type="ECO:0000256" key="3">
    <source>
        <dbReference type="ARBA" id="ARBA00011970"/>
    </source>
</evidence>
<dbReference type="Gene3D" id="3.40.50.11380">
    <property type="match status" value="1"/>
</dbReference>
<accession>A0A7Z2JAA6</accession>
<dbReference type="Pfam" id="PF13844">
    <property type="entry name" value="Glyco_transf_41"/>
    <property type="match status" value="2"/>
</dbReference>
<evidence type="ECO:0000259" key="10">
    <source>
        <dbReference type="Pfam" id="PF13844"/>
    </source>
</evidence>